<name>A0AAW5E349_9BACI</name>
<protein>
    <submittedName>
        <fullName evidence="2">Anti-repressor SinI family protein</fullName>
    </submittedName>
</protein>
<sequence length="40" mass="4728">MLDQEWVNLIVEAKHLELTIEEIREFLNRNANCEKISKTG</sequence>
<dbReference type="Pfam" id="PF08671">
    <property type="entry name" value="SinI"/>
    <property type="match status" value="1"/>
</dbReference>
<evidence type="ECO:0000259" key="1">
    <source>
        <dbReference type="PROSITE" id="PS51500"/>
    </source>
</evidence>
<dbReference type="InterPro" id="IPR036281">
    <property type="entry name" value="SinR/SinI_dimer_dom_sf"/>
</dbReference>
<accession>A0AAW5E349</accession>
<proteinExistence type="predicted"/>
<dbReference type="AlphaFoldDB" id="A0AAW5E349"/>
<dbReference type="SUPFAM" id="SSF47406">
    <property type="entry name" value="SinR repressor dimerisation domain-like"/>
    <property type="match status" value="1"/>
</dbReference>
<dbReference type="InterPro" id="IPR010981">
    <property type="entry name" value="SinR/SinI_dimer_dom"/>
</dbReference>
<dbReference type="EMBL" id="JAKTTI010000017">
    <property type="protein sequence ID" value="MCH1625979.1"/>
    <property type="molecule type" value="Genomic_DNA"/>
</dbReference>
<comment type="caution">
    <text evidence="2">The sequence shown here is derived from an EMBL/GenBank/DDBJ whole genome shotgun (WGS) entry which is preliminary data.</text>
</comment>
<reference evidence="2" key="1">
    <citation type="submission" date="2022-02" db="EMBL/GenBank/DDBJ databases">
        <title>Fredinandcohnia quinoae sp. nov. isolated from Chenopodium quinoa seeds.</title>
        <authorList>
            <person name="Saati-Santamaria Z."/>
            <person name="Flores-Felix J.D."/>
            <person name="Igual J.M."/>
            <person name="Velazquez E."/>
            <person name="Garcia-Fraile P."/>
            <person name="Martinez-Molina E."/>
        </authorList>
    </citation>
    <scope>NUCLEOTIDE SEQUENCE</scope>
    <source>
        <strain evidence="2">SECRCQ15</strain>
    </source>
</reference>
<gene>
    <name evidence="2" type="ORF">MJG50_11620</name>
</gene>
<dbReference type="GO" id="GO:0006355">
    <property type="term" value="P:regulation of DNA-templated transcription"/>
    <property type="evidence" value="ECO:0007669"/>
    <property type="project" value="InterPro"/>
</dbReference>
<dbReference type="GO" id="GO:0046983">
    <property type="term" value="F:protein dimerization activity"/>
    <property type="evidence" value="ECO:0007669"/>
    <property type="project" value="InterPro"/>
</dbReference>
<evidence type="ECO:0000313" key="3">
    <source>
        <dbReference type="Proteomes" id="UP001431131"/>
    </source>
</evidence>
<dbReference type="Proteomes" id="UP001431131">
    <property type="component" value="Unassembled WGS sequence"/>
</dbReference>
<dbReference type="RefSeq" id="WP_240255957.1">
    <property type="nucleotide sequence ID" value="NZ_JAKTTI010000017.1"/>
</dbReference>
<feature type="domain" description="Sin" evidence="1">
    <location>
        <begin position="1"/>
        <end position="31"/>
    </location>
</feature>
<organism evidence="2 3">
    <name type="scientific">Fredinandcohnia quinoae</name>
    <dbReference type="NCBI Taxonomy" id="2918902"/>
    <lineage>
        <taxon>Bacteria</taxon>
        <taxon>Bacillati</taxon>
        <taxon>Bacillota</taxon>
        <taxon>Bacilli</taxon>
        <taxon>Bacillales</taxon>
        <taxon>Bacillaceae</taxon>
        <taxon>Fredinandcohnia</taxon>
    </lineage>
</organism>
<dbReference type="PROSITE" id="PS51500">
    <property type="entry name" value="SIN"/>
    <property type="match status" value="1"/>
</dbReference>
<evidence type="ECO:0000313" key="2">
    <source>
        <dbReference type="EMBL" id="MCH1625979.1"/>
    </source>
</evidence>
<keyword evidence="3" id="KW-1185">Reference proteome</keyword>